<sequence>MRRILAMWALALPLTAAHAQTPAPTPRIPPAPGCLDARQMDEVRQVSPALLAVQGRDGQRFRIDLAEGCPGASQAQAVLLAREGWVCGTGREYVRIGDATCAVAAIATVDAREYAALARASQVSDDGVTTLDTVQVRAPRRHGFAGSSNFCFNPRYLRAWSEDKQGMLVELSPKRSGGHRYYRVELAQSCPDLDSAPAITFRSGVGIGLICGNPGDRVVAQDSGGNSVFDSGNADALIPGDERRWSRRGIRIQCTVSAVYPHESDDGNGQAPR</sequence>
<name>A0ABQ6ZE17_9GAMM</name>
<keyword evidence="1" id="KW-0732">Signal</keyword>
<feature type="signal peptide" evidence="1">
    <location>
        <begin position="1"/>
        <end position="19"/>
    </location>
</feature>
<feature type="chain" id="PRO_5046652535" evidence="1">
    <location>
        <begin position="20"/>
        <end position="273"/>
    </location>
</feature>
<dbReference type="EMBL" id="PDWW01000026">
    <property type="protein sequence ID" value="KAF1723594.1"/>
    <property type="molecule type" value="Genomic_DNA"/>
</dbReference>
<evidence type="ECO:0000313" key="2">
    <source>
        <dbReference type="EMBL" id="KAF1723594.1"/>
    </source>
</evidence>
<comment type="caution">
    <text evidence="2">The sequence shown here is derived from an EMBL/GenBank/DDBJ whole genome shotgun (WGS) entry which is preliminary data.</text>
</comment>
<gene>
    <name evidence="2" type="ORF">CSC78_15670</name>
</gene>
<reference evidence="2 3" key="1">
    <citation type="submission" date="2017-10" db="EMBL/GenBank/DDBJ databases">
        <title>Whole genome sequencing of members of genus Pseudoxanthomonas.</title>
        <authorList>
            <person name="Kumar S."/>
            <person name="Bansal K."/>
            <person name="Kaur A."/>
            <person name="Patil P."/>
            <person name="Sharma S."/>
            <person name="Patil P.B."/>
        </authorList>
    </citation>
    <scope>NUCLEOTIDE SEQUENCE [LARGE SCALE GENOMIC DNA]</scope>
    <source>
        <strain evidence="2 3">DSM 17109</strain>
    </source>
</reference>
<dbReference type="Proteomes" id="UP000781710">
    <property type="component" value="Unassembled WGS sequence"/>
</dbReference>
<evidence type="ECO:0000313" key="3">
    <source>
        <dbReference type="Proteomes" id="UP000781710"/>
    </source>
</evidence>
<keyword evidence="3" id="KW-1185">Reference proteome</keyword>
<accession>A0ABQ6ZE17</accession>
<organism evidence="2 3">
    <name type="scientific">Pseudoxanthomonas japonensis</name>
    <dbReference type="NCBI Taxonomy" id="69284"/>
    <lineage>
        <taxon>Bacteria</taxon>
        <taxon>Pseudomonadati</taxon>
        <taxon>Pseudomonadota</taxon>
        <taxon>Gammaproteobacteria</taxon>
        <taxon>Lysobacterales</taxon>
        <taxon>Lysobacteraceae</taxon>
        <taxon>Pseudoxanthomonas</taxon>
    </lineage>
</organism>
<proteinExistence type="predicted"/>
<protein>
    <submittedName>
        <fullName evidence="2">Uncharacterized protein</fullName>
    </submittedName>
</protein>
<evidence type="ECO:0000256" key="1">
    <source>
        <dbReference type="SAM" id="SignalP"/>
    </source>
</evidence>